<dbReference type="RefSeq" id="WP_165606600.1">
    <property type="nucleotide sequence ID" value="NZ_FOZM01000003.1"/>
</dbReference>
<name>A0A1I6N065_9RHOB</name>
<keyword evidence="7" id="KW-0406">Ion transport</keyword>
<keyword evidence="3" id="KW-0050">Antiport</keyword>
<evidence type="ECO:0000256" key="6">
    <source>
        <dbReference type="ARBA" id="ARBA00022989"/>
    </source>
</evidence>
<feature type="transmembrane region" description="Helical" evidence="9">
    <location>
        <begin position="300"/>
        <end position="318"/>
    </location>
</feature>
<feature type="transmembrane region" description="Helical" evidence="9">
    <location>
        <begin position="243"/>
        <end position="271"/>
    </location>
</feature>
<comment type="subcellular location">
    <subcellularLocation>
        <location evidence="1">Cell membrane</location>
        <topology evidence="1">Multi-pass membrane protein</topology>
    </subcellularLocation>
</comment>
<dbReference type="GO" id="GO:0015297">
    <property type="term" value="F:antiporter activity"/>
    <property type="evidence" value="ECO:0007669"/>
    <property type="project" value="UniProtKB-KW"/>
</dbReference>
<evidence type="ECO:0000256" key="8">
    <source>
        <dbReference type="ARBA" id="ARBA00023136"/>
    </source>
</evidence>
<keyword evidence="4" id="KW-1003">Cell membrane</keyword>
<feature type="transmembrane region" description="Helical" evidence="9">
    <location>
        <begin position="68"/>
        <end position="88"/>
    </location>
</feature>
<evidence type="ECO:0000313" key="12">
    <source>
        <dbReference type="Proteomes" id="UP000198926"/>
    </source>
</evidence>
<evidence type="ECO:0000256" key="9">
    <source>
        <dbReference type="SAM" id="Phobius"/>
    </source>
</evidence>
<sequence length="425" mass="45312">MLETLDLRDLLFAVAGLAFVGLTFLPLVCGKRLISVPMIYVSAGVLLALSPLGWPIIDPRGSETHLAIVEHATEIIVIVALATAGLAVDTRAGRETWQHAWMLLAVTMPLTILAMFLLGQWAGLGLGAAILLGGAMAPTDPVLARDVQVGGPTEGGEDDVRLSLTTESGLNDALAFPFIWLAIVVVEAGNVLTGHVLRDWVLRDVLWRISSAMVLAVIVGWLIGKYSLGSYGDLATGGHNAGLLFLGSTFFVYGVTEAVDGYGFLAVFVAARVGRWVGHRTDAEDYVLKPHAAGEQFEKILLAVLLLWLGSFAAAGGLEGLRFIEVIVALLLIFVIRPAAGWVALFLTRGTHLEKVTIAFFGIRGMGSLFYIAYGASHAQFADIDTVWRIAIVAVLISIIVHGVLAPIAMSQVSERSREPAKQGS</sequence>
<dbReference type="Gene3D" id="1.20.1530.20">
    <property type="match status" value="1"/>
</dbReference>
<dbReference type="PANTHER" id="PTHR32507:SF8">
    <property type="entry name" value="CNH1P"/>
    <property type="match status" value="1"/>
</dbReference>
<dbReference type="GO" id="GO:0005886">
    <property type="term" value="C:plasma membrane"/>
    <property type="evidence" value="ECO:0007669"/>
    <property type="project" value="UniProtKB-SubCell"/>
</dbReference>
<reference evidence="11 12" key="1">
    <citation type="submission" date="2016-10" db="EMBL/GenBank/DDBJ databases">
        <authorList>
            <person name="de Groot N.N."/>
        </authorList>
    </citation>
    <scope>NUCLEOTIDE SEQUENCE [LARGE SCALE GENOMIC DNA]</scope>
    <source>
        <strain evidence="11 12">DSM 29433</strain>
    </source>
</reference>
<evidence type="ECO:0000259" key="10">
    <source>
        <dbReference type="Pfam" id="PF00999"/>
    </source>
</evidence>
<evidence type="ECO:0000313" key="11">
    <source>
        <dbReference type="EMBL" id="SFS21178.1"/>
    </source>
</evidence>
<feature type="transmembrane region" description="Helical" evidence="9">
    <location>
        <begin position="324"/>
        <end position="347"/>
    </location>
</feature>
<evidence type="ECO:0000256" key="5">
    <source>
        <dbReference type="ARBA" id="ARBA00022692"/>
    </source>
</evidence>
<keyword evidence="2" id="KW-0813">Transport</keyword>
<feature type="transmembrane region" description="Helical" evidence="9">
    <location>
        <begin position="173"/>
        <end position="193"/>
    </location>
</feature>
<dbReference type="AlphaFoldDB" id="A0A1I6N065"/>
<accession>A0A1I6N065</accession>
<feature type="transmembrane region" description="Helical" evidence="9">
    <location>
        <begin position="12"/>
        <end position="30"/>
    </location>
</feature>
<feature type="transmembrane region" description="Helical" evidence="9">
    <location>
        <begin position="356"/>
        <end position="374"/>
    </location>
</feature>
<dbReference type="PANTHER" id="PTHR32507">
    <property type="entry name" value="NA(+)/H(+) ANTIPORTER 1"/>
    <property type="match status" value="1"/>
</dbReference>
<proteinExistence type="predicted"/>
<dbReference type="Pfam" id="PF00999">
    <property type="entry name" value="Na_H_Exchanger"/>
    <property type="match status" value="1"/>
</dbReference>
<evidence type="ECO:0000256" key="4">
    <source>
        <dbReference type="ARBA" id="ARBA00022475"/>
    </source>
</evidence>
<evidence type="ECO:0000256" key="1">
    <source>
        <dbReference type="ARBA" id="ARBA00004651"/>
    </source>
</evidence>
<keyword evidence="8 9" id="KW-0472">Membrane</keyword>
<dbReference type="GO" id="GO:1902600">
    <property type="term" value="P:proton transmembrane transport"/>
    <property type="evidence" value="ECO:0007669"/>
    <property type="project" value="InterPro"/>
</dbReference>
<protein>
    <submittedName>
        <fullName evidence="11">Sodium/proton antiporter, CPA1 family</fullName>
    </submittedName>
</protein>
<organism evidence="11 12">
    <name type="scientific">Yoonia litorea</name>
    <dbReference type="NCBI Taxonomy" id="1123755"/>
    <lineage>
        <taxon>Bacteria</taxon>
        <taxon>Pseudomonadati</taxon>
        <taxon>Pseudomonadota</taxon>
        <taxon>Alphaproteobacteria</taxon>
        <taxon>Rhodobacterales</taxon>
        <taxon>Paracoccaceae</taxon>
        <taxon>Yoonia</taxon>
    </lineage>
</organism>
<evidence type="ECO:0000256" key="3">
    <source>
        <dbReference type="ARBA" id="ARBA00022449"/>
    </source>
</evidence>
<dbReference type="InterPro" id="IPR006153">
    <property type="entry name" value="Cation/H_exchanger_TM"/>
</dbReference>
<dbReference type="InterPro" id="IPR038770">
    <property type="entry name" value="Na+/solute_symporter_sf"/>
</dbReference>
<feature type="transmembrane region" description="Helical" evidence="9">
    <location>
        <begin position="100"/>
        <end position="122"/>
    </location>
</feature>
<dbReference type="Proteomes" id="UP000198926">
    <property type="component" value="Unassembled WGS sequence"/>
</dbReference>
<keyword evidence="12" id="KW-1185">Reference proteome</keyword>
<evidence type="ECO:0000256" key="7">
    <source>
        <dbReference type="ARBA" id="ARBA00023065"/>
    </source>
</evidence>
<evidence type="ECO:0000256" key="2">
    <source>
        <dbReference type="ARBA" id="ARBA00022448"/>
    </source>
</evidence>
<feature type="transmembrane region" description="Helical" evidence="9">
    <location>
        <begin position="386"/>
        <end position="408"/>
    </location>
</feature>
<dbReference type="STRING" id="1123755.SAMN05444714_2759"/>
<keyword evidence="6 9" id="KW-1133">Transmembrane helix</keyword>
<keyword evidence="5 9" id="KW-0812">Transmembrane</keyword>
<feature type="transmembrane region" description="Helical" evidence="9">
    <location>
        <begin position="37"/>
        <end position="56"/>
    </location>
</feature>
<gene>
    <name evidence="11" type="ORF">SAMN05444714_2759</name>
</gene>
<feature type="transmembrane region" description="Helical" evidence="9">
    <location>
        <begin position="205"/>
        <end position="223"/>
    </location>
</feature>
<feature type="domain" description="Cation/H+ exchanger transmembrane" evidence="10">
    <location>
        <begin position="22"/>
        <end position="408"/>
    </location>
</feature>
<dbReference type="EMBL" id="FOZM01000003">
    <property type="protein sequence ID" value="SFS21178.1"/>
    <property type="molecule type" value="Genomic_DNA"/>
</dbReference>